<dbReference type="InterPro" id="IPR045210">
    <property type="entry name" value="RING-Ubox_PUB"/>
</dbReference>
<dbReference type="Proteomes" id="UP001415857">
    <property type="component" value="Unassembled WGS sequence"/>
</dbReference>
<dbReference type="Pfam" id="PF04564">
    <property type="entry name" value="U-box"/>
    <property type="match status" value="1"/>
</dbReference>
<evidence type="ECO:0000256" key="5">
    <source>
        <dbReference type="ARBA" id="ARBA00022737"/>
    </source>
</evidence>
<accession>A0AAP0R7P7</accession>
<feature type="region of interest" description="Disordered" evidence="7">
    <location>
        <begin position="701"/>
        <end position="728"/>
    </location>
</feature>
<keyword evidence="6" id="KW-0833">Ubl conjugation pathway</keyword>
<comment type="caution">
    <text evidence="9">The sequence shown here is derived from an EMBL/GenBank/DDBJ whole genome shotgun (WGS) entry which is preliminary data.</text>
</comment>
<evidence type="ECO:0000313" key="10">
    <source>
        <dbReference type="Proteomes" id="UP001415857"/>
    </source>
</evidence>
<dbReference type="InterPro" id="IPR003613">
    <property type="entry name" value="Ubox_domain"/>
</dbReference>
<evidence type="ECO:0000313" key="9">
    <source>
        <dbReference type="EMBL" id="KAK9271304.1"/>
    </source>
</evidence>
<comment type="pathway">
    <text evidence="2">Protein modification; protein ubiquitination.</text>
</comment>
<dbReference type="SMART" id="SM00504">
    <property type="entry name" value="Ubox"/>
    <property type="match status" value="1"/>
</dbReference>
<dbReference type="SMART" id="SM00185">
    <property type="entry name" value="ARM"/>
    <property type="match status" value="4"/>
</dbReference>
<dbReference type="PANTHER" id="PTHR23315:SF239">
    <property type="entry name" value="RING-TYPE E3 UBIQUITIN TRANSFERASE"/>
    <property type="match status" value="1"/>
</dbReference>
<feature type="domain" description="U-box" evidence="8">
    <location>
        <begin position="259"/>
        <end position="333"/>
    </location>
</feature>
<dbReference type="GO" id="GO:0061630">
    <property type="term" value="F:ubiquitin protein ligase activity"/>
    <property type="evidence" value="ECO:0007669"/>
    <property type="project" value="UniProtKB-EC"/>
</dbReference>
<organism evidence="9 10">
    <name type="scientific">Liquidambar formosana</name>
    <name type="common">Formosan gum</name>
    <dbReference type="NCBI Taxonomy" id="63359"/>
    <lineage>
        <taxon>Eukaryota</taxon>
        <taxon>Viridiplantae</taxon>
        <taxon>Streptophyta</taxon>
        <taxon>Embryophyta</taxon>
        <taxon>Tracheophyta</taxon>
        <taxon>Spermatophyta</taxon>
        <taxon>Magnoliopsida</taxon>
        <taxon>eudicotyledons</taxon>
        <taxon>Gunneridae</taxon>
        <taxon>Pentapetalae</taxon>
        <taxon>Saxifragales</taxon>
        <taxon>Altingiaceae</taxon>
        <taxon>Liquidambar</taxon>
    </lineage>
</organism>
<dbReference type="Gene3D" id="3.30.40.10">
    <property type="entry name" value="Zinc/RING finger domain, C3HC4 (zinc finger)"/>
    <property type="match status" value="1"/>
</dbReference>
<name>A0AAP0R7P7_LIQFO</name>
<dbReference type="Gene3D" id="1.25.10.10">
    <property type="entry name" value="Leucine-rich Repeat Variant"/>
    <property type="match status" value="1"/>
</dbReference>
<sequence length="743" mass="83047">MGNEVAEFVEIPYYCTIKVHRSMCLELKKYIDRISQIFPAIESVRPRCSSGLQALCLLISAMDKAKLLIQHCCESSKLYLAMTADKIALRCERIQNTLGICLSQIQNLVPTLLAAKISGIVDDLRGAKFIVESTEDEAGNVLLALLRQDIVASDSINKSELNAIELAVARLHITSPMALLIERRSIKKLHDKVRDTDPTKKKILRYLLYLLKKYGDSIKGHQTEITLASYEESLHQSIEPEHIEEARDETQADASSIPELPEEFKCPLSMRLMYDPVVIASGQTFERFWIEKWLNEGNETCPKTHMKLSHLSLTPNYTMKDLISNWCLNQGVTIPNPCLHPFSSSPLSRNCTSASSIASFGSSIYNRGLQFGNVSLYSSDPSIRSNVLDVENDDEFDHELPLMNAGSHKFQYSSVTDGMNLAFLSKLAALPWGSQRKAVADINAQLKDNNQACNSTYSNSYIKPLIRFLNDARDQCDIKSQRDGAQVLLAFLDKSRSRMPPLHEDAIHVLASFLDSEITEEALAIIEVLSSQQHHKSEIVAFGVLPSIRKVLDTQIMESHILAMKILCNLSSSSDIAYHIVYLDFIPKLAPFLVDPTLSSYCIEIFRNLCNTEEARIAVAENNLYITSLAELLETGSKEEQEHAVGVFLSLCHQHADYCQLVMNEGIIPSLVNISIDGNSRGKEIAKELLQFLRHATEENVPESSAPNAVLSLDISPDTGGHSKRKNSSPKAFRYLGFWKANH</sequence>
<evidence type="ECO:0000256" key="3">
    <source>
        <dbReference type="ARBA" id="ARBA00012483"/>
    </source>
</evidence>
<dbReference type="EMBL" id="JBBPBK010000014">
    <property type="protein sequence ID" value="KAK9271304.1"/>
    <property type="molecule type" value="Genomic_DNA"/>
</dbReference>
<dbReference type="SUPFAM" id="SSF48371">
    <property type="entry name" value="ARM repeat"/>
    <property type="match status" value="1"/>
</dbReference>
<keyword evidence="5" id="KW-0677">Repeat</keyword>
<reference evidence="9 10" key="1">
    <citation type="journal article" date="2024" name="Plant J.">
        <title>Genome sequences and population genomics reveal climatic adaptation and genomic divergence between two closely related sweetgum species.</title>
        <authorList>
            <person name="Xu W.Q."/>
            <person name="Ren C.Q."/>
            <person name="Zhang X.Y."/>
            <person name="Comes H.P."/>
            <person name="Liu X.H."/>
            <person name="Li Y.G."/>
            <person name="Kettle C.J."/>
            <person name="Jalonen R."/>
            <person name="Gaisberger H."/>
            <person name="Ma Y.Z."/>
            <person name="Qiu Y.X."/>
        </authorList>
    </citation>
    <scope>NUCLEOTIDE SEQUENCE [LARGE SCALE GENOMIC DNA]</scope>
    <source>
        <strain evidence="9">Hangzhou</strain>
    </source>
</reference>
<gene>
    <name evidence="9" type="ORF">L1049_026894</name>
</gene>
<evidence type="ECO:0000256" key="1">
    <source>
        <dbReference type="ARBA" id="ARBA00000900"/>
    </source>
</evidence>
<dbReference type="PROSITE" id="PS51698">
    <property type="entry name" value="U_BOX"/>
    <property type="match status" value="1"/>
</dbReference>
<protein>
    <recommendedName>
        <fullName evidence="3">RING-type E3 ubiquitin transferase</fullName>
        <ecNumber evidence="3">2.3.2.27</ecNumber>
    </recommendedName>
</protein>
<evidence type="ECO:0000256" key="6">
    <source>
        <dbReference type="ARBA" id="ARBA00022786"/>
    </source>
</evidence>
<keyword evidence="4" id="KW-0808">Transferase</keyword>
<dbReference type="PANTHER" id="PTHR23315">
    <property type="entry name" value="U BOX DOMAIN-CONTAINING"/>
    <property type="match status" value="1"/>
</dbReference>
<dbReference type="InterPro" id="IPR016024">
    <property type="entry name" value="ARM-type_fold"/>
</dbReference>
<dbReference type="GO" id="GO:0016567">
    <property type="term" value="P:protein ubiquitination"/>
    <property type="evidence" value="ECO:0007669"/>
    <property type="project" value="InterPro"/>
</dbReference>
<keyword evidence="10" id="KW-1185">Reference proteome</keyword>
<evidence type="ECO:0000256" key="4">
    <source>
        <dbReference type="ARBA" id="ARBA00022679"/>
    </source>
</evidence>
<evidence type="ECO:0000259" key="8">
    <source>
        <dbReference type="PROSITE" id="PS51698"/>
    </source>
</evidence>
<evidence type="ECO:0000256" key="7">
    <source>
        <dbReference type="SAM" id="MobiDB-lite"/>
    </source>
</evidence>
<dbReference type="InterPro" id="IPR011989">
    <property type="entry name" value="ARM-like"/>
</dbReference>
<dbReference type="InterPro" id="IPR013083">
    <property type="entry name" value="Znf_RING/FYVE/PHD"/>
</dbReference>
<dbReference type="EC" id="2.3.2.27" evidence="3"/>
<dbReference type="SUPFAM" id="SSF57850">
    <property type="entry name" value="RING/U-box"/>
    <property type="match status" value="1"/>
</dbReference>
<dbReference type="AlphaFoldDB" id="A0AAP0R7P7"/>
<comment type="catalytic activity">
    <reaction evidence="1">
        <text>S-ubiquitinyl-[E2 ubiquitin-conjugating enzyme]-L-cysteine + [acceptor protein]-L-lysine = [E2 ubiquitin-conjugating enzyme]-L-cysteine + N(6)-ubiquitinyl-[acceptor protein]-L-lysine.</text>
        <dbReference type="EC" id="2.3.2.27"/>
    </reaction>
</comment>
<proteinExistence type="predicted"/>
<dbReference type="CDD" id="cd16664">
    <property type="entry name" value="RING-Ubox_PUB"/>
    <property type="match status" value="1"/>
</dbReference>
<dbReference type="InterPro" id="IPR000225">
    <property type="entry name" value="Armadillo"/>
</dbReference>
<evidence type="ECO:0000256" key="2">
    <source>
        <dbReference type="ARBA" id="ARBA00004906"/>
    </source>
</evidence>